<reference evidence="3" key="1">
    <citation type="journal article" date="2019" name="Int. J. Syst. Evol. Microbiol.">
        <title>The Global Catalogue of Microorganisms (GCM) 10K type strain sequencing project: providing services to taxonomists for standard genome sequencing and annotation.</title>
        <authorList>
            <consortium name="The Broad Institute Genomics Platform"/>
            <consortium name="The Broad Institute Genome Sequencing Center for Infectious Disease"/>
            <person name="Wu L."/>
            <person name="Ma J."/>
        </authorList>
    </citation>
    <scope>NUCLEOTIDE SEQUENCE [LARGE SCALE GENOMIC DNA]</scope>
    <source>
        <strain evidence="3">JCM 17917</strain>
    </source>
</reference>
<comment type="caution">
    <text evidence="2">The sequence shown here is derived from an EMBL/GenBank/DDBJ whole genome shotgun (WGS) entry which is preliminary data.</text>
</comment>
<feature type="region of interest" description="Disordered" evidence="1">
    <location>
        <begin position="21"/>
        <end position="42"/>
    </location>
</feature>
<feature type="compositionally biased region" description="Basic and acidic residues" evidence="1">
    <location>
        <begin position="21"/>
        <end position="32"/>
    </location>
</feature>
<evidence type="ECO:0000313" key="2">
    <source>
        <dbReference type="EMBL" id="GAA4316549.1"/>
    </source>
</evidence>
<proteinExistence type="predicted"/>
<organism evidence="2 3">
    <name type="scientific">Nibribacter koreensis</name>
    <dbReference type="NCBI Taxonomy" id="1084519"/>
    <lineage>
        <taxon>Bacteria</taxon>
        <taxon>Pseudomonadati</taxon>
        <taxon>Bacteroidota</taxon>
        <taxon>Cytophagia</taxon>
        <taxon>Cytophagales</taxon>
        <taxon>Hymenobacteraceae</taxon>
        <taxon>Nibribacter</taxon>
    </lineage>
</organism>
<dbReference type="InterPro" id="IPR021314">
    <property type="entry name" value="DUF2911"/>
</dbReference>
<dbReference type="EMBL" id="BAABGX010000005">
    <property type="protein sequence ID" value="GAA4316549.1"/>
    <property type="molecule type" value="Genomic_DNA"/>
</dbReference>
<evidence type="ECO:0000256" key="1">
    <source>
        <dbReference type="SAM" id="MobiDB-lite"/>
    </source>
</evidence>
<dbReference type="Proteomes" id="UP001501844">
    <property type="component" value="Unassembled WGS sequence"/>
</dbReference>
<dbReference type="Pfam" id="PF11138">
    <property type="entry name" value="DUF2911"/>
    <property type="match status" value="1"/>
</dbReference>
<sequence length="209" mass="23208">MIAPFSFLIVVLCLLSTSCERKPTPEIPESKAETTLSPDRAENPFAIPAQSEPDTLGESVMAQAIGQVGDSQIEIEYHSPAVRGRAIWGREVPYGQLWVTGSHSATRLTIGAPLLFGGKELPAGKYAIFTIPGRKDWEVIINRDWNQHLTTQYARSKDVLRFTVKPSLQMINQERLRYEVISLGADSGQVTMSWEKVKISIPLSKRATL</sequence>
<protein>
    <recommendedName>
        <fullName evidence="4">DUF2911 domain-containing protein</fullName>
    </recommendedName>
</protein>
<name>A0ABP8G3A5_9BACT</name>
<keyword evidence="3" id="KW-1185">Reference proteome</keyword>
<accession>A0ABP8G3A5</accession>
<evidence type="ECO:0008006" key="4">
    <source>
        <dbReference type="Google" id="ProtNLM"/>
    </source>
</evidence>
<evidence type="ECO:0000313" key="3">
    <source>
        <dbReference type="Proteomes" id="UP001501844"/>
    </source>
</evidence>
<gene>
    <name evidence="2" type="ORF">GCM10023183_37720</name>
</gene>